<reference evidence="1 2" key="1">
    <citation type="submission" date="2021-03" db="EMBL/GenBank/DDBJ databases">
        <title>Genomic Encyclopedia of Type Strains, Phase IV (KMG-IV): sequencing the most valuable type-strain genomes for metagenomic binning, comparative biology and taxonomic classification.</title>
        <authorList>
            <person name="Goeker M."/>
        </authorList>
    </citation>
    <scope>NUCLEOTIDE SEQUENCE [LARGE SCALE GENOMIC DNA]</scope>
    <source>
        <strain evidence="1 2">DSM 101872</strain>
    </source>
</reference>
<dbReference type="RefSeq" id="WP_209687287.1">
    <property type="nucleotide sequence ID" value="NZ_JAGGLU010000011.1"/>
</dbReference>
<sequence length="84" mass="9079">MNNVELLGNGQEASIDSNLLKSSHKSRGSFISRNDENIGDSFGIEMEPQENGDLLIEEGHFHLPKACCCCVSISTGAAGLKERK</sequence>
<keyword evidence="2" id="KW-1185">Reference proteome</keyword>
<gene>
    <name evidence="1" type="ORF">J2Z60_001740</name>
</gene>
<protein>
    <submittedName>
        <fullName evidence="1">Uncharacterized protein</fullName>
    </submittedName>
</protein>
<comment type="caution">
    <text evidence="1">The sequence shown here is derived from an EMBL/GenBank/DDBJ whole genome shotgun (WGS) entry which is preliminary data.</text>
</comment>
<dbReference type="EMBL" id="JAGGLU010000011">
    <property type="protein sequence ID" value="MBP2058555.1"/>
    <property type="molecule type" value="Genomic_DNA"/>
</dbReference>
<accession>A0ABS4MFT8</accession>
<evidence type="ECO:0000313" key="2">
    <source>
        <dbReference type="Proteomes" id="UP001519292"/>
    </source>
</evidence>
<evidence type="ECO:0000313" key="1">
    <source>
        <dbReference type="EMBL" id="MBP2058555.1"/>
    </source>
</evidence>
<dbReference type="Proteomes" id="UP001519292">
    <property type="component" value="Unassembled WGS sequence"/>
</dbReference>
<organism evidence="1 2">
    <name type="scientific">Lactobacillus colini</name>
    <dbReference type="NCBI Taxonomy" id="1819254"/>
    <lineage>
        <taxon>Bacteria</taxon>
        <taxon>Bacillati</taxon>
        <taxon>Bacillota</taxon>
        <taxon>Bacilli</taxon>
        <taxon>Lactobacillales</taxon>
        <taxon>Lactobacillaceae</taxon>
        <taxon>Lactobacillus</taxon>
    </lineage>
</organism>
<proteinExistence type="predicted"/>
<name>A0ABS4MFT8_9LACO</name>